<evidence type="ECO:0000256" key="1">
    <source>
        <dbReference type="SAM" id="MobiDB-lite"/>
    </source>
</evidence>
<gene>
    <name evidence="2" type="ORF">M378DRAFT_160525</name>
</gene>
<accession>A0A0C2WXM7</accession>
<protein>
    <submittedName>
        <fullName evidence="2">Uncharacterized protein</fullName>
    </submittedName>
</protein>
<name>A0A0C2WXM7_AMAMK</name>
<dbReference type="AlphaFoldDB" id="A0A0C2WXM7"/>
<dbReference type="EMBL" id="KN818235">
    <property type="protein sequence ID" value="KIL66542.1"/>
    <property type="molecule type" value="Genomic_DNA"/>
</dbReference>
<dbReference type="InParanoid" id="A0A0C2WXM7"/>
<feature type="region of interest" description="Disordered" evidence="1">
    <location>
        <begin position="35"/>
        <end position="56"/>
    </location>
</feature>
<dbReference type="Proteomes" id="UP000054549">
    <property type="component" value="Unassembled WGS sequence"/>
</dbReference>
<organism evidence="2 3">
    <name type="scientific">Amanita muscaria (strain Koide BX008)</name>
    <dbReference type="NCBI Taxonomy" id="946122"/>
    <lineage>
        <taxon>Eukaryota</taxon>
        <taxon>Fungi</taxon>
        <taxon>Dikarya</taxon>
        <taxon>Basidiomycota</taxon>
        <taxon>Agaricomycotina</taxon>
        <taxon>Agaricomycetes</taxon>
        <taxon>Agaricomycetidae</taxon>
        <taxon>Agaricales</taxon>
        <taxon>Pluteineae</taxon>
        <taxon>Amanitaceae</taxon>
        <taxon>Amanita</taxon>
    </lineage>
</organism>
<proteinExistence type="predicted"/>
<reference evidence="2 3" key="1">
    <citation type="submission" date="2014-04" db="EMBL/GenBank/DDBJ databases">
        <title>Evolutionary Origins and Diversification of the Mycorrhizal Mutualists.</title>
        <authorList>
            <consortium name="DOE Joint Genome Institute"/>
            <consortium name="Mycorrhizal Genomics Consortium"/>
            <person name="Kohler A."/>
            <person name="Kuo A."/>
            <person name="Nagy L.G."/>
            <person name="Floudas D."/>
            <person name="Copeland A."/>
            <person name="Barry K.W."/>
            <person name="Cichocki N."/>
            <person name="Veneault-Fourrey C."/>
            <person name="LaButti K."/>
            <person name="Lindquist E.A."/>
            <person name="Lipzen A."/>
            <person name="Lundell T."/>
            <person name="Morin E."/>
            <person name="Murat C."/>
            <person name="Riley R."/>
            <person name="Ohm R."/>
            <person name="Sun H."/>
            <person name="Tunlid A."/>
            <person name="Henrissat B."/>
            <person name="Grigoriev I.V."/>
            <person name="Hibbett D.S."/>
            <person name="Martin F."/>
        </authorList>
    </citation>
    <scope>NUCLEOTIDE SEQUENCE [LARGE SCALE GENOMIC DNA]</scope>
    <source>
        <strain evidence="2 3">Koide BX008</strain>
    </source>
</reference>
<evidence type="ECO:0000313" key="3">
    <source>
        <dbReference type="Proteomes" id="UP000054549"/>
    </source>
</evidence>
<dbReference type="HOGENOM" id="CLU_3013681_0_0_1"/>
<sequence>MWLTSVVVGITPWTTHQQQAVYDLEGGLDAKKSPLPTAIGPSHSLSKALSHVRPRI</sequence>
<keyword evidence="3" id="KW-1185">Reference proteome</keyword>
<evidence type="ECO:0000313" key="2">
    <source>
        <dbReference type="EMBL" id="KIL66542.1"/>
    </source>
</evidence>